<dbReference type="Proteomes" id="UP001218218">
    <property type="component" value="Unassembled WGS sequence"/>
</dbReference>
<reference evidence="2" key="1">
    <citation type="submission" date="2023-03" db="EMBL/GenBank/DDBJ databases">
        <title>Massive genome expansion in bonnet fungi (Mycena s.s.) driven by repeated elements and novel gene families across ecological guilds.</title>
        <authorList>
            <consortium name="Lawrence Berkeley National Laboratory"/>
            <person name="Harder C.B."/>
            <person name="Miyauchi S."/>
            <person name="Viragh M."/>
            <person name="Kuo A."/>
            <person name="Thoen E."/>
            <person name="Andreopoulos B."/>
            <person name="Lu D."/>
            <person name="Skrede I."/>
            <person name="Drula E."/>
            <person name="Henrissat B."/>
            <person name="Morin E."/>
            <person name="Kohler A."/>
            <person name="Barry K."/>
            <person name="LaButti K."/>
            <person name="Morin E."/>
            <person name="Salamov A."/>
            <person name="Lipzen A."/>
            <person name="Mereny Z."/>
            <person name="Hegedus B."/>
            <person name="Baldrian P."/>
            <person name="Stursova M."/>
            <person name="Weitz H."/>
            <person name="Taylor A."/>
            <person name="Grigoriev I.V."/>
            <person name="Nagy L.G."/>
            <person name="Martin F."/>
            <person name="Kauserud H."/>
        </authorList>
    </citation>
    <scope>NUCLEOTIDE SEQUENCE</scope>
    <source>
        <strain evidence="2">CBHHK002</strain>
    </source>
</reference>
<keyword evidence="3" id="KW-1185">Reference proteome</keyword>
<protein>
    <submittedName>
        <fullName evidence="2">Uncharacterized protein</fullName>
    </submittedName>
</protein>
<evidence type="ECO:0000313" key="3">
    <source>
        <dbReference type="Proteomes" id="UP001218218"/>
    </source>
</evidence>
<comment type="caution">
    <text evidence="2">The sequence shown here is derived from an EMBL/GenBank/DDBJ whole genome shotgun (WGS) entry which is preliminary data.</text>
</comment>
<feature type="region of interest" description="Disordered" evidence="1">
    <location>
        <begin position="130"/>
        <end position="168"/>
    </location>
</feature>
<proteinExistence type="predicted"/>
<gene>
    <name evidence="2" type="ORF">DFH08DRAFT_808327</name>
</gene>
<name>A0AAD7ESI3_9AGAR</name>
<sequence length="203" mass="23198">MWRMTLVDWRDWLEVDGRGTWEKQKKRRHQPNPKARATFKKIPGQPLQQNLMWAKHSPQGTAGRCIPVGGDPHWFEAHGSVGYGIGRSRVRVDLLGPAPVWNPILVLQFISKLNSINLKLGLTWGEPLERRRRESRERTTRGAPAESGGVWAEERDTPSKSTMETKQVRSRCQVMMRDSLLSTACVPYAWPLADVQLACFCIR</sequence>
<feature type="compositionally biased region" description="Basic and acidic residues" evidence="1">
    <location>
        <begin position="130"/>
        <end position="140"/>
    </location>
</feature>
<accession>A0AAD7ESI3</accession>
<dbReference type="EMBL" id="JARIHO010000017">
    <property type="protein sequence ID" value="KAJ7348596.1"/>
    <property type="molecule type" value="Genomic_DNA"/>
</dbReference>
<organism evidence="2 3">
    <name type="scientific">Mycena albidolilacea</name>
    <dbReference type="NCBI Taxonomy" id="1033008"/>
    <lineage>
        <taxon>Eukaryota</taxon>
        <taxon>Fungi</taxon>
        <taxon>Dikarya</taxon>
        <taxon>Basidiomycota</taxon>
        <taxon>Agaricomycotina</taxon>
        <taxon>Agaricomycetes</taxon>
        <taxon>Agaricomycetidae</taxon>
        <taxon>Agaricales</taxon>
        <taxon>Marasmiineae</taxon>
        <taxon>Mycenaceae</taxon>
        <taxon>Mycena</taxon>
    </lineage>
</organism>
<dbReference type="AlphaFoldDB" id="A0AAD7ESI3"/>
<evidence type="ECO:0000256" key="1">
    <source>
        <dbReference type="SAM" id="MobiDB-lite"/>
    </source>
</evidence>
<evidence type="ECO:0000313" key="2">
    <source>
        <dbReference type="EMBL" id="KAJ7348596.1"/>
    </source>
</evidence>